<keyword evidence="2 4" id="KW-0863">Zinc-finger</keyword>
<evidence type="ECO:0000256" key="2">
    <source>
        <dbReference type="ARBA" id="ARBA00022771"/>
    </source>
</evidence>
<proteinExistence type="predicted"/>
<keyword evidence="3" id="KW-0862">Zinc</keyword>
<feature type="region of interest" description="Disordered" evidence="5">
    <location>
        <begin position="1"/>
        <end position="115"/>
    </location>
</feature>
<gene>
    <name evidence="7" type="ORF">MUK42_16709</name>
</gene>
<evidence type="ECO:0000313" key="7">
    <source>
        <dbReference type="EMBL" id="URE23967.1"/>
    </source>
</evidence>
<dbReference type="Pfam" id="PF01412">
    <property type="entry name" value="ArfGap"/>
    <property type="match status" value="1"/>
</dbReference>
<dbReference type="PANTHER" id="PTHR46085">
    <property type="entry name" value="ARFGAP/RECO-RELATED"/>
    <property type="match status" value="1"/>
</dbReference>
<reference evidence="7" key="1">
    <citation type="submission" date="2022-05" db="EMBL/GenBank/DDBJ databases">
        <title>The Musa troglodytarum L. genome provides insights into the mechanism of non-climacteric behaviour and enrichment of carotenoids.</title>
        <authorList>
            <person name="Wang J."/>
        </authorList>
    </citation>
    <scope>NUCLEOTIDE SEQUENCE</scope>
    <source>
        <tissue evidence="7">Leaf</tissue>
    </source>
</reference>
<protein>
    <submittedName>
        <fullName evidence="7">ArfGap</fullName>
    </submittedName>
</protein>
<evidence type="ECO:0000259" key="6">
    <source>
        <dbReference type="PROSITE" id="PS50115"/>
    </source>
</evidence>
<dbReference type="InterPro" id="IPR037278">
    <property type="entry name" value="ARFGAP/RecO"/>
</dbReference>
<dbReference type="PROSITE" id="PS50115">
    <property type="entry name" value="ARFGAP"/>
    <property type="match status" value="1"/>
</dbReference>
<feature type="compositionally biased region" description="Polar residues" evidence="5">
    <location>
        <begin position="84"/>
        <end position="93"/>
    </location>
</feature>
<keyword evidence="8" id="KW-1185">Reference proteome</keyword>
<dbReference type="OrthoDB" id="6036at2759"/>
<evidence type="ECO:0000256" key="3">
    <source>
        <dbReference type="ARBA" id="ARBA00022833"/>
    </source>
</evidence>
<dbReference type="SMART" id="SM00105">
    <property type="entry name" value="ArfGap"/>
    <property type="match status" value="1"/>
</dbReference>
<feature type="compositionally biased region" description="Basic and acidic residues" evidence="5">
    <location>
        <begin position="339"/>
        <end position="364"/>
    </location>
</feature>
<feature type="region of interest" description="Disordered" evidence="5">
    <location>
        <begin position="272"/>
        <end position="394"/>
    </location>
</feature>
<evidence type="ECO:0000256" key="5">
    <source>
        <dbReference type="SAM" id="MobiDB-lite"/>
    </source>
</evidence>
<keyword evidence="1" id="KW-0479">Metal-binding</keyword>
<dbReference type="SUPFAM" id="SSF57863">
    <property type="entry name" value="ArfGap/RecO-like zinc finger"/>
    <property type="match status" value="1"/>
</dbReference>
<feature type="domain" description="Arf-GAP" evidence="6">
    <location>
        <begin position="157"/>
        <end position="275"/>
    </location>
</feature>
<feature type="compositionally biased region" description="Basic residues" evidence="5">
    <location>
        <begin position="37"/>
        <end position="47"/>
    </location>
</feature>
<evidence type="ECO:0000313" key="8">
    <source>
        <dbReference type="Proteomes" id="UP001055439"/>
    </source>
</evidence>
<dbReference type="PANTHER" id="PTHR46085:SF3">
    <property type="entry name" value="ARF GTPASE ACTIVATING PROTEIN"/>
    <property type="match status" value="1"/>
</dbReference>
<dbReference type="InterPro" id="IPR038508">
    <property type="entry name" value="ArfGAP_dom_sf"/>
</dbReference>
<sequence>MVRSYASDSVKRERGNKLKCAGGICVNSGRSQGQMRGRQRSLGRQRRPSPTGDVFCSNPERPKGRPSSSLSNDIRSGGQPGFRHQQQPNLKGSRSNKKSPNLDRSIDAADSPSSVPPLAAPILSPYFSSCCSRESPKGARKRGIPMASRVREDEKNERIIRGLLKLPANRRCINCNSLGPQYVCTNFWTFICTNCSGIHREFTHRVKSISMAKFTSQEVSALQEGGNERAKEIYFKEWDPQHHSFPDNSNIDRLREFIKHAYVDRRYAGERSFDRPPRVKGDIEDSYLNRGSKSPPYDDTHGRSYGERPGSASPAYNYRTSPGRFDRDDKSGYGNQERNIVDRQFPDGPKIEERSQNQQKDADASKSPVAQPVGVVSNVPPAPIGDPAKPSGLQFPRTSAHVQNVASSSSRGSSIGNSVELKLVSSGSLIDFDADPVPPVAGAVNQSVPQQTASLPAESGGWASFDDSSQLKVTQVRPAVNTLESVLSQLSVPQTASAARTPSVSVAGINLFSNQTSSGQWPTMQQHQLSPLQAHNVQSSNLPFSTPVIGAPSNQVAPNSHGTAATLTGQSSQVVYKPLHEHTAGVSPESSFSEAKPSRRKELPADLFTMTYPSTLAPFSYYQTSHRYVGYGTQYPTAVVLPAYSHSLTSSNPFAFVDEPKLVHASTFPNLAPLQGALPNVDSHSSILHTSSLPTQQWLPQQQILSAAPQGPYMVQQGAGPMHQSPTIAMFPVTHQAIRGFSMEGASFNLPGSDQHLATRNYQPQPPSFLDARSTCLSSLIVLRIVSAWNCRTFMKLDLAADCLSSIADKTEVALSRLDADVELKDYSN</sequence>
<dbReference type="CDD" id="cd08838">
    <property type="entry name" value="ArfGap_AGFG"/>
    <property type="match status" value="1"/>
</dbReference>
<feature type="compositionally biased region" description="Basic and acidic residues" evidence="5">
    <location>
        <begin position="272"/>
        <end position="283"/>
    </location>
</feature>
<dbReference type="FunFam" id="1.10.220.150:FF:000005">
    <property type="entry name" value="Arf-GAP domain and FG repeat-containing protein 1"/>
    <property type="match status" value="1"/>
</dbReference>
<dbReference type="Gene3D" id="1.10.220.150">
    <property type="entry name" value="Arf GTPase activating protein"/>
    <property type="match status" value="1"/>
</dbReference>
<dbReference type="GO" id="GO:0008270">
    <property type="term" value="F:zinc ion binding"/>
    <property type="evidence" value="ECO:0007669"/>
    <property type="project" value="UniProtKB-KW"/>
</dbReference>
<dbReference type="Proteomes" id="UP001055439">
    <property type="component" value="Chromosome 8"/>
</dbReference>
<accession>A0A9E7H5N7</accession>
<evidence type="ECO:0000256" key="1">
    <source>
        <dbReference type="ARBA" id="ARBA00022723"/>
    </source>
</evidence>
<organism evidence="7 8">
    <name type="scientific">Musa troglodytarum</name>
    <name type="common">fe'i banana</name>
    <dbReference type="NCBI Taxonomy" id="320322"/>
    <lineage>
        <taxon>Eukaryota</taxon>
        <taxon>Viridiplantae</taxon>
        <taxon>Streptophyta</taxon>
        <taxon>Embryophyta</taxon>
        <taxon>Tracheophyta</taxon>
        <taxon>Spermatophyta</taxon>
        <taxon>Magnoliopsida</taxon>
        <taxon>Liliopsida</taxon>
        <taxon>Zingiberales</taxon>
        <taxon>Musaceae</taxon>
        <taxon>Musa</taxon>
    </lineage>
</organism>
<name>A0A9E7H5N7_9LILI</name>
<dbReference type="EMBL" id="CP097510">
    <property type="protein sequence ID" value="URE23967.1"/>
    <property type="molecule type" value="Genomic_DNA"/>
</dbReference>
<dbReference type="PRINTS" id="PR00405">
    <property type="entry name" value="REVINTRACTNG"/>
</dbReference>
<dbReference type="GO" id="GO:0005096">
    <property type="term" value="F:GTPase activator activity"/>
    <property type="evidence" value="ECO:0007669"/>
    <property type="project" value="InterPro"/>
</dbReference>
<dbReference type="InterPro" id="IPR044820">
    <property type="entry name" value="AGD14-like"/>
</dbReference>
<dbReference type="AlphaFoldDB" id="A0A9E7H5N7"/>
<feature type="compositionally biased region" description="Basic and acidic residues" evidence="5">
    <location>
        <begin position="296"/>
        <end position="306"/>
    </location>
</feature>
<evidence type="ECO:0000256" key="4">
    <source>
        <dbReference type="PROSITE-ProRule" id="PRU00288"/>
    </source>
</evidence>
<dbReference type="InterPro" id="IPR001164">
    <property type="entry name" value="ArfGAP_dom"/>
</dbReference>